<accession>S8C1B6</accession>
<keyword evidence="4" id="KW-1185">Reference proteome</keyword>
<protein>
    <recommendedName>
        <fullName evidence="2">Nucleoside phosphorylase domain-containing protein</fullName>
    </recommendedName>
</protein>
<dbReference type="AlphaFoldDB" id="S8C1B6"/>
<evidence type="ECO:0000313" key="3">
    <source>
        <dbReference type="EMBL" id="EPS45543.1"/>
    </source>
</evidence>
<proteinExistence type="predicted"/>
<comment type="caution">
    <text evidence="3">The sequence shown here is derived from an EMBL/GenBank/DDBJ whole genome shotgun (WGS) entry which is preliminary data.</text>
</comment>
<dbReference type="HOGENOM" id="CLU_595825_0_0_1"/>
<reference evidence="3 4" key="1">
    <citation type="journal article" date="2013" name="PLoS Genet.">
        <title>Genomic mechanisms accounting for the adaptation to parasitism in nematode-trapping fungi.</title>
        <authorList>
            <person name="Meerupati T."/>
            <person name="Andersson K.M."/>
            <person name="Friman E."/>
            <person name="Kumar D."/>
            <person name="Tunlid A."/>
            <person name="Ahren D."/>
        </authorList>
    </citation>
    <scope>NUCLEOTIDE SEQUENCE [LARGE SCALE GENOMIC DNA]</scope>
    <source>
        <strain evidence="3 4">CBS 200.50</strain>
    </source>
</reference>
<reference evidence="4" key="2">
    <citation type="submission" date="2013-04" db="EMBL/GenBank/DDBJ databases">
        <title>Genomic mechanisms accounting for the adaptation to parasitism in nematode-trapping fungi.</title>
        <authorList>
            <person name="Ahren D.G."/>
        </authorList>
    </citation>
    <scope>NUCLEOTIDE SEQUENCE [LARGE SCALE GENOMIC DNA]</scope>
    <source>
        <strain evidence="4">CBS 200.50</strain>
    </source>
</reference>
<dbReference type="InterPro" id="IPR000845">
    <property type="entry name" value="Nucleoside_phosphorylase_d"/>
</dbReference>
<dbReference type="GO" id="GO:0003824">
    <property type="term" value="F:catalytic activity"/>
    <property type="evidence" value="ECO:0007669"/>
    <property type="project" value="InterPro"/>
</dbReference>
<dbReference type="Proteomes" id="UP000015100">
    <property type="component" value="Unassembled WGS sequence"/>
</dbReference>
<sequence>MARRQLSRASYNVGWICALPDELTAALMMFDEEHEQPEGLHETQNNYWFGSVGCHNVAITILPRGNYGTISAADVARNFQHDFPNIRYRLFTGIAGGMPTADNDVRLGDVVVSIPSTRSPGVVQWDSRKTLGDGQYTPIGILTKPPNVMLQAVGLISARDPKEHGRGVMDALSRTRSLRTDKVFNTVPPGAADVLFQPDYRHPGSHEVPCERICDRAHESIRLARKPDEKIKVHFGIIASGNGLMRDAVTRDEVQRETGALCFEMEASGIMDAWPCLVIRGICDYSDSHKNDTWQPYAACTAAGFAKFLLLELSGPSQLPGYTQNTVPIRNPYEDEMDTSDSYGAHPRVQQMPSYANAYEGYDDPPRYNRDYGYNSQQYPGRGPNYGQRPKAYRNQSERQDYNSGLPRPQPPPSSASEPSPEEILRKSGIFIQGGINTTGSGKAFIGNNNFTSHGPMNF</sequence>
<feature type="region of interest" description="Disordered" evidence="1">
    <location>
        <begin position="438"/>
        <end position="459"/>
    </location>
</feature>
<dbReference type="OMA" id="CERICDR"/>
<organism evidence="3 4">
    <name type="scientific">Dactylellina haptotyla (strain CBS 200.50)</name>
    <name type="common">Nematode-trapping fungus</name>
    <name type="synonym">Monacrosporium haptotylum</name>
    <dbReference type="NCBI Taxonomy" id="1284197"/>
    <lineage>
        <taxon>Eukaryota</taxon>
        <taxon>Fungi</taxon>
        <taxon>Dikarya</taxon>
        <taxon>Ascomycota</taxon>
        <taxon>Pezizomycotina</taxon>
        <taxon>Orbiliomycetes</taxon>
        <taxon>Orbiliales</taxon>
        <taxon>Orbiliaceae</taxon>
        <taxon>Dactylellina</taxon>
    </lineage>
</organism>
<evidence type="ECO:0000259" key="2">
    <source>
        <dbReference type="Pfam" id="PF01048"/>
    </source>
</evidence>
<feature type="domain" description="Nucleoside phosphorylase" evidence="2">
    <location>
        <begin position="198"/>
        <end position="289"/>
    </location>
</feature>
<feature type="region of interest" description="Disordered" evidence="1">
    <location>
        <begin position="322"/>
        <end position="422"/>
    </location>
</feature>
<dbReference type="PANTHER" id="PTHR46082:SF11">
    <property type="entry name" value="AAA+ ATPASE DOMAIN-CONTAINING PROTEIN-RELATED"/>
    <property type="match status" value="1"/>
</dbReference>
<evidence type="ECO:0000256" key="1">
    <source>
        <dbReference type="SAM" id="MobiDB-lite"/>
    </source>
</evidence>
<dbReference type="Gene3D" id="3.40.50.1580">
    <property type="entry name" value="Nucleoside phosphorylase domain"/>
    <property type="match status" value="1"/>
</dbReference>
<dbReference type="SUPFAM" id="SSF53167">
    <property type="entry name" value="Purine and uridine phosphorylases"/>
    <property type="match status" value="1"/>
</dbReference>
<gene>
    <name evidence="3" type="ORF">H072_459</name>
</gene>
<dbReference type="PANTHER" id="PTHR46082">
    <property type="entry name" value="ATP/GTP-BINDING PROTEIN-RELATED"/>
    <property type="match status" value="1"/>
</dbReference>
<dbReference type="InterPro" id="IPR053137">
    <property type="entry name" value="NLR-like"/>
</dbReference>
<dbReference type="InterPro" id="IPR035994">
    <property type="entry name" value="Nucleoside_phosphorylase_sf"/>
</dbReference>
<dbReference type="OrthoDB" id="1577640at2759"/>
<evidence type="ECO:0000313" key="4">
    <source>
        <dbReference type="Proteomes" id="UP000015100"/>
    </source>
</evidence>
<name>S8C1B6_DACHA</name>
<dbReference type="GO" id="GO:0009116">
    <property type="term" value="P:nucleoside metabolic process"/>
    <property type="evidence" value="ECO:0007669"/>
    <property type="project" value="InterPro"/>
</dbReference>
<dbReference type="Pfam" id="PF01048">
    <property type="entry name" value="PNP_UDP_1"/>
    <property type="match status" value="1"/>
</dbReference>
<dbReference type="EMBL" id="AQGS01000013">
    <property type="protein sequence ID" value="EPS45543.1"/>
    <property type="molecule type" value="Genomic_DNA"/>
</dbReference>